<organism evidence="2 3">
    <name type="scientific">Solea senegalensis</name>
    <name type="common">Senegalese sole</name>
    <dbReference type="NCBI Taxonomy" id="28829"/>
    <lineage>
        <taxon>Eukaryota</taxon>
        <taxon>Metazoa</taxon>
        <taxon>Chordata</taxon>
        <taxon>Craniata</taxon>
        <taxon>Vertebrata</taxon>
        <taxon>Euteleostomi</taxon>
        <taxon>Actinopterygii</taxon>
        <taxon>Neopterygii</taxon>
        <taxon>Teleostei</taxon>
        <taxon>Neoteleostei</taxon>
        <taxon>Acanthomorphata</taxon>
        <taxon>Carangaria</taxon>
        <taxon>Pleuronectiformes</taxon>
        <taxon>Pleuronectoidei</taxon>
        <taxon>Soleidae</taxon>
        <taxon>Solea</taxon>
    </lineage>
</organism>
<name>A0AAV6PNH6_SOLSE</name>
<gene>
    <name evidence="2" type="ORF">JOB18_040472</name>
</gene>
<dbReference type="EMBL" id="JAGKHQ010000317">
    <property type="protein sequence ID" value="KAG7470213.1"/>
    <property type="molecule type" value="Genomic_DNA"/>
</dbReference>
<evidence type="ECO:0000313" key="3">
    <source>
        <dbReference type="Proteomes" id="UP000693946"/>
    </source>
</evidence>
<accession>A0AAV6PNH6</accession>
<sequence>MLLKQLCSHGQKTMASPAVFGLARQTTGTCRGQSLSDTDYSVSANKESRLHCRWLEAGFAQRSFAYVSRKHKSGCSSRQRQASQPVPLHSRLS</sequence>
<evidence type="ECO:0000313" key="2">
    <source>
        <dbReference type="EMBL" id="KAG7470213.1"/>
    </source>
</evidence>
<reference evidence="2 3" key="1">
    <citation type="journal article" date="2021" name="Sci. Rep.">
        <title>Chromosome anchoring in Senegalese sole (Solea senegalensis) reveals sex-associated markers and genome rearrangements in flatfish.</title>
        <authorList>
            <person name="Guerrero-Cozar I."/>
            <person name="Gomez-Garrido J."/>
            <person name="Berbel C."/>
            <person name="Martinez-Blanch J.F."/>
            <person name="Alioto T."/>
            <person name="Claros M.G."/>
            <person name="Gagnaire P.A."/>
            <person name="Manchado M."/>
        </authorList>
    </citation>
    <scope>NUCLEOTIDE SEQUENCE [LARGE SCALE GENOMIC DNA]</scope>
    <source>
        <strain evidence="2">Sse05_10M</strain>
    </source>
</reference>
<feature type="region of interest" description="Disordered" evidence="1">
    <location>
        <begin position="72"/>
        <end position="93"/>
    </location>
</feature>
<dbReference type="Proteomes" id="UP000693946">
    <property type="component" value="Unassembled WGS sequence"/>
</dbReference>
<feature type="compositionally biased region" description="Polar residues" evidence="1">
    <location>
        <begin position="74"/>
        <end position="84"/>
    </location>
</feature>
<dbReference type="AlphaFoldDB" id="A0AAV6PNH6"/>
<proteinExistence type="predicted"/>
<keyword evidence="3" id="KW-1185">Reference proteome</keyword>
<evidence type="ECO:0000256" key="1">
    <source>
        <dbReference type="SAM" id="MobiDB-lite"/>
    </source>
</evidence>
<comment type="caution">
    <text evidence="2">The sequence shown here is derived from an EMBL/GenBank/DDBJ whole genome shotgun (WGS) entry which is preliminary data.</text>
</comment>
<protein>
    <submittedName>
        <fullName evidence="2">Uncharacterized protein</fullName>
    </submittedName>
</protein>